<name>A0A6S7EL54_9BURK</name>
<reference evidence="1 2" key="1">
    <citation type="submission" date="2020-04" db="EMBL/GenBank/DDBJ databases">
        <authorList>
            <person name="De Canck E."/>
        </authorList>
    </citation>
    <scope>NUCLEOTIDE SEQUENCE [LARGE SCALE GENOMIC DNA]</scope>
    <source>
        <strain evidence="1 2">LMG 26841</strain>
    </source>
</reference>
<protein>
    <recommendedName>
        <fullName evidence="3">NinB protein</fullName>
    </recommendedName>
</protein>
<accession>A0A6S7EL54</accession>
<dbReference type="AlphaFoldDB" id="A0A6S7EL54"/>
<organism evidence="1 2">
    <name type="scientific">Achromobacter dolens</name>
    <dbReference type="NCBI Taxonomy" id="1287738"/>
    <lineage>
        <taxon>Bacteria</taxon>
        <taxon>Pseudomonadati</taxon>
        <taxon>Pseudomonadota</taxon>
        <taxon>Betaproteobacteria</taxon>
        <taxon>Burkholderiales</taxon>
        <taxon>Alcaligenaceae</taxon>
        <taxon>Achromobacter</taxon>
    </lineage>
</organism>
<dbReference type="EMBL" id="CADIKW010000015">
    <property type="protein sequence ID" value="CAB3914534.1"/>
    <property type="molecule type" value="Genomic_DNA"/>
</dbReference>
<sequence>MQRYPLNHRTRQRAHRDIDAAPDGYIFGAPAEPTASDATKRKMWAMLGDISRQKLWPVNGTPRRLKDKQWKDIFTAALSQESLMAEGLYGGEVLLGEHTSGMSQRKMGDLIELMYAWGANNGVVWSEKIDVPEWVR</sequence>
<dbReference type="Pfam" id="PF05772">
    <property type="entry name" value="NinB"/>
    <property type="match status" value="1"/>
</dbReference>
<keyword evidence="2" id="KW-1185">Reference proteome</keyword>
<dbReference type="SUPFAM" id="SSF103370">
    <property type="entry name" value="NinB"/>
    <property type="match status" value="1"/>
</dbReference>
<dbReference type="GeneID" id="94358719"/>
<proteinExistence type="predicted"/>
<dbReference type="InterPro" id="IPR036619">
    <property type="entry name" value="NinB_sf"/>
</dbReference>
<dbReference type="Gene3D" id="1.10.3790.10">
    <property type="entry name" value="NinB"/>
    <property type="match status" value="1"/>
</dbReference>
<evidence type="ECO:0008006" key="3">
    <source>
        <dbReference type="Google" id="ProtNLM"/>
    </source>
</evidence>
<dbReference type="RefSeq" id="WP_175168224.1">
    <property type="nucleotide sequence ID" value="NZ_CADIKW010000015.1"/>
</dbReference>
<dbReference type="InterPro" id="IPR008711">
    <property type="entry name" value="Recombinase_NinB"/>
</dbReference>
<gene>
    <name evidence="1" type="ORF">LMG26841_05177</name>
</gene>
<evidence type="ECO:0000313" key="1">
    <source>
        <dbReference type="EMBL" id="CAB3914534.1"/>
    </source>
</evidence>
<evidence type="ECO:0000313" key="2">
    <source>
        <dbReference type="Proteomes" id="UP000494272"/>
    </source>
</evidence>
<dbReference type="Proteomes" id="UP000494272">
    <property type="component" value="Unassembled WGS sequence"/>
</dbReference>